<keyword evidence="1" id="KW-0472">Membrane</keyword>
<feature type="transmembrane region" description="Helical" evidence="1">
    <location>
        <begin position="6"/>
        <end position="25"/>
    </location>
</feature>
<keyword evidence="1" id="KW-1133">Transmembrane helix</keyword>
<proteinExistence type="predicted"/>
<dbReference type="AlphaFoldDB" id="A0A6C0JSJ8"/>
<dbReference type="EMBL" id="MN740698">
    <property type="protein sequence ID" value="QHU08722.1"/>
    <property type="molecule type" value="Genomic_DNA"/>
</dbReference>
<sequence length="278" mass="30259">MERGEVAILVALGIAIAVIIVVAVVTSNTSQTVYVEPAPRLGRPPNRRVNQRSIVRPRQSRIEIEEVSDSSETSCDRVGGGCRRTCCDPMPTYGGSSDVSPIGPPRYDPEISNFMGGGVVGGTLAWLVNPVTVQVGSDTVNVERSSYMTYNATTFYLLTLSGKVLESPDGLVWSVSPMNDYLPSRIIHISGTDDSLWMQSVDAGTLVTELGVVTERVEAPNLRFYSRFNNTLYTTLPIGTTSSFKWATYDNGGTLYTLDPDSSGRTIDHINGTNYVFR</sequence>
<keyword evidence="1" id="KW-0812">Transmembrane</keyword>
<evidence type="ECO:0000256" key="1">
    <source>
        <dbReference type="SAM" id="Phobius"/>
    </source>
</evidence>
<reference evidence="2" key="1">
    <citation type="journal article" date="2020" name="Nature">
        <title>Giant virus diversity and host interactions through global metagenomics.</title>
        <authorList>
            <person name="Schulz F."/>
            <person name="Roux S."/>
            <person name="Paez-Espino D."/>
            <person name="Jungbluth S."/>
            <person name="Walsh D.A."/>
            <person name="Denef V.J."/>
            <person name="McMahon K.D."/>
            <person name="Konstantinidis K.T."/>
            <person name="Eloe-Fadrosh E.A."/>
            <person name="Kyrpides N.C."/>
            <person name="Woyke T."/>
        </authorList>
    </citation>
    <scope>NUCLEOTIDE SEQUENCE</scope>
    <source>
        <strain evidence="2">GVMAG-S-1063924-116</strain>
    </source>
</reference>
<name>A0A6C0JSJ8_9ZZZZ</name>
<evidence type="ECO:0000313" key="2">
    <source>
        <dbReference type="EMBL" id="QHU08722.1"/>
    </source>
</evidence>
<organism evidence="2">
    <name type="scientific">viral metagenome</name>
    <dbReference type="NCBI Taxonomy" id="1070528"/>
    <lineage>
        <taxon>unclassified sequences</taxon>
        <taxon>metagenomes</taxon>
        <taxon>organismal metagenomes</taxon>
    </lineage>
</organism>
<accession>A0A6C0JSJ8</accession>
<protein>
    <submittedName>
        <fullName evidence="2">Uncharacterized protein</fullName>
    </submittedName>
</protein>